<dbReference type="InterPro" id="IPR001969">
    <property type="entry name" value="Aspartic_peptidase_AS"/>
</dbReference>
<evidence type="ECO:0000313" key="1">
    <source>
        <dbReference type="EMBL" id="ABL78369.1"/>
    </source>
</evidence>
<reference evidence="2" key="1">
    <citation type="journal article" date="2008" name="J. Bacteriol.">
        <title>Genome sequence of Thermofilum pendens reveals an exceptional loss of biosynthetic pathways without genome reduction.</title>
        <authorList>
            <person name="Anderson I."/>
            <person name="Rodriguez J."/>
            <person name="Susanti D."/>
            <person name="Porat I."/>
            <person name="Reich C."/>
            <person name="Ulrich L.E."/>
            <person name="Elkins J.G."/>
            <person name="Mavromatis K."/>
            <person name="Lykidis A."/>
            <person name="Kim E."/>
            <person name="Thompson L.S."/>
            <person name="Nolan M."/>
            <person name="Land M."/>
            <person name="Copeland A."/>
            <person name="Lapidus A."/>
            <person name="Lucas S."/>
            <person name="Detter C."/>
            <person name="Zhulin I.B."/>
            <person name="Olsen G.J."/>
            <person name="Whitman W."/>
            <person name="Mukhopadhyay B."/>
            <person name="Bristow J."/>
            <person name="Kyrpides N."/>
        </authorList>
    </citation>
    <scope>NUCLEOTIDE SEQUENCE [LARGE SCALE GENOMIC DNA]</scope>
    <source>
        <strain evidence="2">DSM 2475 / Hrk 5</strain>
    </source>
</reference>
<dbReference type="InterPro" id="IPR021109">
    <property type="entry name" value="Peptidase_aspartic_dom_sf"/>
</dbReference>
<dbReference type="STRING" id="368408.Tpen_0969"/>
<protein>
    <recommendedName>
        <fullName evidence="3">Clan AA aspartic protease</fullName>
    </recommendedName>
</protein>
<dbReference type="EnsemblBacteria" id="ABL78369">
    <property type="protein sequence ID" value="ABL78369"/>
    <property type="gene ID" value="Tpen_0969"/>
</dbReference>
<dbReference type="AlphaFoldDB" id="A1RYT9"/>
<evidence type="ECO:0008006" key="3">
    <source>
        <dbReference type="Google" id="ProtNLM"/>
    </source>
</evidence>
<gene>
    <name evidence="1" type="ordered locus">Tpen_0969</name>
</gene>
<name>A1RYT9_THEPD</name>
<organism evidence="1 2">
    <name type="scientific">Thermofilum pendens (strain DSM 2475 / Hrk 5)</name>
    <dbReference type="NCBI Taxonomy" id="368408"/>
    <lineage>
        <taxon>Archaea</taxon>
        <taxon>Thermoproteota</taxon>
        <taxon>Thermoprotei</taxon>
        <taxon>Thermofilales</taxon>
        <taxon>Thermofilaceae</taxon>
        <taxon>Thermofilum</taxon>
    </lineage>
</organism>
<accession>A1RYT9</accession>
<dbReference type="KEGG" id="tpe:Tpen_0969"/>
<dbReference type="Proteomes" id="UP000000641">
    <property type="component" value="Chromosome"/>
</dbReference>
<dbReference type="GeneID" id="4600443"/>
<proteinExistence type="predicted"/>
<dbReference type="GO" id="GO:0006508">
    <property type="term" value="P:proteolysis"/>
    <property type="evidence" value="ECO:0007669"/>
    <property type="project" value="InterPro"/>
</dbReference>
<dbReference type="SUPFAM" id="SSF50630">
    <property type="entry name" value="Acid proteases"/>
    <property type="match status" value="1"/>
</dbReference>
<dbReference type="GO" id="GO:0004190">
    <property type="term" value="F:aspartic-type endopeptidase activity"/>
    <property type="evidence" value="ECO:0007669"/>
    <property type="project" value="InterPro"/>
</dbReference>
<dbReference type="EMBL" id="CP000505">
    <property type="protein sequence ID" value="ABL78369.1"/>
    <property type="molecule type" value="Genomic_DNA"/>
</dbReference>
<dbReference type="Gene3D" id="2.40.70.10">
    <property type="entry name" value="Acid Proteases"/>
    <property type="match status" value="1"/>
</dbReference>
<dbReference type="eggNOG" id="arCOG03741">
    <property type="taxonomic scope" value="Archaea"/>
</dbReference>
<dbReference type="HOGENOM" id="CLU_145188_1_0_2"/>
<keyword evidence="2" id="KW-1185">Reference proteome</keyword>
<dbReference type="PROSITE" id="PS00141">
    <property type="entry name" value="ASP_PROTEASE"/>
    <property type="match status" value="1"/>
</dbReference>
<evidence type="ECO:0000313" key="2">
    <source>
        <dbReference type="Proteomes" id="UP000000641"/>
    </source>
</evidence>
<dbReference type="RefSeq" id="WP_011752634.1">
    <property type="nucleotide sequence ID" value="NC_008698.1"/>
</dbReference>
<dbReference type="Pfam" id="PF13650">
    <property type="entry name" value="Asp_protease_2"/>
    <property type="match status" value="1"/>
</dbReference>
<sequence length="120" mass="12835">MGHVRVKAKVCDAQGARCIEAECLVDTGATLSVIPRSLARELGVEVVDRDRVETGAGVVEVDRGVALIEVEGRKTVSNVWISDVTDKVLIGAVTLELAGLKLDPRTGRLEPAQLLLHRLA</sequence>